<dbReference type="Proteomes" id="UP001367508">
    <property type="component" value="Unassembled WGS sequence"/>
</dbReference>
<name>A0AAN9R7W3_CANGL</name>
<comment type="caution">
    <text evidence="1">The sequence shown here is derived from an EMBL/GenBank/DDBJ whole genome shotgun (WGS) entry which is preliminary data.</text>
</comment>
<protein>
    <submittedName>
        <fullName evidence="1">Uncharacterized protein</fullName>
    </submittedName>
</protein>
<keyword evidence="2" id="KW-1185">Reference proteome</keyword>
<accession>A0AAN9R7W3</accession>
<reference evidence="1 2" key="1">
    <citation type="submission" date="2024-01" db="EMBL/GenBank/DDBJ databases">
        <title>The genomes of 5 underutilized Papilionoideae crops provide insights into root nodulation and disease resistanc.</title>
        <authorList>
            <person name="Jiang F."/>
        </authorList>
    </citation>
    <scope>NUCLEOTIDE SEQUENCE [LARGE SCALE GENOMIC DNA]</scope>
    <source>
        <strain evidence="1">LVBAO_FW01</strain>
        <tissue evidence="1">Leaves</tissue>
    </source>
</reference>
<gene>
    <name evidence="1" type="ORF">VNO77_04561</name>
</gene>
<organism evidence="1 2">
    <name type="scientific">Canavalia gladiata</name>
    <name type="common">Sword bean</name>
    <name type="synonym">Dolichos gladiatus</name>
    <dbReference type="NCBI Taxonomy" id="3824"/>
    <lineage>
        <taxon>Eukaryota</taxon>
        <taxon>Viridiplantae</taxon>
        <taxon>Streptophyta</taxon>
        <taxon>Embryophyta</taxon>
        <taxon>Tracheophyta</taxon>
        <taxon>Spermatophyta</taxon>
        <taxon>Magnoliopsida</taxon>
        <taxon>eudicotyledons</taxon>
        <taxon>Gunneridae</taxon>
        <taxon>Pentapetalae</taxon>
        <taxon>rosids</taxon>
        <taxon>fabids</taxon>
        <taxon>Fabales</taxon>
        <taxon>Fabaceae</taxon>
        <taxon>Papilionoideae</taxon>
        <taxon>50 kb inversion clade</taxon>
        <taxon>NPAAA clade</taxon>
        <taxon>indigoferoid/millettioid clade</taxon>
        <taxon>Phaseoleae</taxon>
        <taxon>Canavalia</taxon>
    </lineage>
</organism>
<evidence type="ECO:0000313" key="1">
    <source>
        <dbReference type="EMBL" id="KAK7362447.1"/>
    </source>
</evidence>
<dbReference type="EMBL" id="JAYMYQ010000001">
    <property type="protein sequence ID" value="KAK7362447.1"/>
    <property type="molecule type" value="Genomic_DNA"/>
</dbReference>
<sequence>MALDSIFKPAPLFGASGIRPSSFPSTLMEVTDLPHGHWRCVQRSPKHVDAWILYARGTWGRSMGGIDGYQLCCGVSEL</sequence>
<dbReference type="AlphaFoldDB" id="A0AAN9R7W3"/>
<proteinExistence type="predicted"/>
<evidence type="ECO:0000313" key="2">
    <source>
        <dbReference type="Proteomes" id="UP001367508"/>
    </source>
</evidence>